<organism evidence="2 3">
    <name type="scientific">Mycena sanguinolenta</name>
    <dbReference type="NCBI Taxonomy" id="230812"/>
    <lineage>
        <taxon>Eukaryota</taxon>
        <taxon>Fungi</taxon>
        <taxon>Dikarya</taxon>
        <taxon>Basidiomycota</taxon>
        <taxon>Agaricomycotina</taxon>
        <taxon>Agaricomycetes</taxon>
        <taxon>Agaricomycetidae</taxon>
        <taxon>Agaricales</taxon>
        <taxon>Marasmiineae</taxon>
        <taxon>Mycenaceae</taxon>
        <taxon>Mycena</taxon>
    </lineage>
</organism>
<feature type="signal peptide" evidence="1">
    <location>
        <begin position="1"/>
        <end position="32"/>
    </location>
</feature>
<reference evidence="2" key="1">
    <citation type="submission" date="2020-05" db="EMBL/GenBank/DDBJ databases">
        <title>Mycena genomes resolve the evolution of fungal bioluminescence.</title>
        <authorList>
            <person name="Tsai I.J."/>
        </authorList>
    </citation>
    <scope>NUCLEOTIDE SEQUENCE</scope>
    <source>
        <strain evidence="2">160909Yilan</strain>
    </source>
</reference>
<dbReference type="Gene3D" id="3.80.10.10">
    <property type="entry name" value="Ribonuclease Inhibitor"/>
    <property type="match status" value="1"/>
</dbReference>
<evidence type="ECO:0000313" key="3">
    <source>
        <dbReference type="Proteomes" id="UP000623467"/>
    </source>
</evidence>
<keyword evidence="1" id="KW-0732">Signal</keyword>
<feature type="chain" id="PRO_5034520669" description="F-box domain-containing protein" evidence="1">
    <location>
        <begin position="33"/>
        <end position="531"/>
    </location>
</feature>
<dbReference type="Proteomes" id="UP000623467">
    <property type="component" value="Unassembled WGS sequence"/>
</dbReference>
<proteinExistence type="predicted"/>
<name>A0A8H6XI13_9AGAR</name>
<sequence>MEEPEESIGSQFFAIQELLLLVLSYISPPGKGAIMSSIDTNTLANLARVSRNISMAALDALWRSVNQPDTLIRLLPPDAYELSYTEDSRPQRYKLRRELAAHDFVAFDKYAPRVRFVDFSNSSDLLRPGCELFPYIKNFRNPILPALTDFRWEPSVLNGCIGALHLLSREASLPSQEFSLLMWSEIEHFASESESDAIGRSIDAFNDPTLPWLPDVKKLILRTLYYLPAVDSAIQRLFNLEHFSCDLRVSSALLEHLALLPRLRFLDLRSPSADVHSPHDAGFPALEGLRVAGTLRSIAALLALVSSPQLLSVRLKAEGPHLPYLYSFPLSVFRAFPSPPRFRANEDLHRRSRALHLRPALQHPLRHPLYACLGLQTFRVDIDPLAVAVTDMDIRAMARAWPLLTTLAIAPPRPLRDATPHVRLYALWALARGCPRLQTLVIEVDAGVEEGMFRDEEESEGEEGSASGHAVVMDELTLYPSPCGDPLHVADFLNRAFPRLPPRAFHVYWRGNPQQEKERWDAVTEALAFAE</sequence>
<dbReference type="AlphaFoldDB" id="A0A8H6XI13"/>
<dbReference type="OrthoDB" id="2447803at2759"/>
<gene>
    <name evidence="2" type="ORF">MSAN_02116200</name>
</gene>
<keyword evidence="3" id="KW-1185">Reference proteome</keyword>
<protein>
    <recommendedName>
        <fullName evidence="4">F-box domain-containing protein</fullName>
    </recommendedName>
</protein>
<evidence type="ECO:0000313" key="2">
    <source>
        <dbReference type="EMBL" id="KAF7340867.1"/>
    </source>
</evidence>
<accession>A0A8H6XI13</accession>
<dbReference type="EMBL" id="JACAZH010000029">
    <property type="protein sequence ID" value="KAF7340867.1"/>
    <property type="molecule type" value="Genomic_DNA"/>
</dbReference>
<dbReference type="InterPro" id="IPR032675">
    <property type="entry name" value="LRR_dom_sf"/>
</dbReference>
<evidence type="ECO:0008006" key="4">
    <source>
        <dbReference type="Google" id="ProtNLM"/>
    </source>
</evidence>
<evidence type="ECO:0000256" key="1">
    <source>
        <dbReference type="SAM" id="SignalP"/>
    </source>
</evidence>
<comment type="caution">
    <text evidence="2">The sequence shown here is derived from an EMBL/GenBank/DDBJ whole genome shotgun (WGS) entry which is preliminary data.</text>
</comment>